<name>A0A1E7DKI8_9BACI</name>
<evidence type="ECO:0000313" key="1">
    <source>
        <dbReference type="EMBL" id="OES43505.1"/>
    </source>
</evidence>
<reference evidence="1 2" key="1">
    <citation type="submission" date="2016-06" db="EMBL/GenBank/DDBJ databases">
        <title>Domibacillus iocasae genome sequencing.</title>
        <authorList>
            <person name="Verma A."/>
            <person name="Pal Y."/>
            <person name="Ojha A.K."/>
            <person name="Krishnamurthi S."/>
        </authorList>
    </citation>
    <scope>NUCLEOTIDE SEQUENCE [LARGE SCALE GENOMIC DNA]</scope>
    <source>
        <strain evidence="1 2">DSM 29979</strain>
    </source>
</reference>
<keyword evidence="2" id="KW-1185">Reference proteome</keyword>
<comment type="caution">
    <text evidence="1">The sequence shown here is derived from an EMBL/GenBank/DDBJ whole genome shotgun (WGS) entry which is preliminary data.</text>
</comment>
<dbReference type="Proteomes" id="UP000095658">
    <property type="component" value="Unassembled WGS sequence"/>
</dbReference>
<gene>
    <name evidence="1" type="ORF">BA724_13890</name>
</gene>
<organism evidence="1 2">
    <name type="scientific">Domibacillus iocasae</name>
    <dbReference type="NCBI Taxonomy" id="1714016"/>
    <lineage>
        <taxon>Bacteria</taxon>
        <taxon>Bacillati</taxon>
        <taxon>Bacillota</taxon>
        <taxon>Bacilli</taxon>
        <taxon>Bacillales</taxon>
        <taxon>Bacillaceae</taxon>
        <taxon>Domibacillus</taxon>
    </lineage>
</organism>
<proteinExistence type="predicted"/>
<sequence length="88" mass="10704">MSITFLKNVFRKVSFYNLVSSAHSEMKKLLMTGHQYITPSKSKSTFFETKLLIYSSRKNHHDFRLLFQRRLTIYHFFFIKVNIFFEKI</sequence>
<dbReference type="AlphaFoldDB" id="A0A1E7DKI8"/>
<accession>A0A1E7DKI8</accession>
<dbReference type="EMBL" id="MAMP01000025">
    <property type="protein sequence ID" value="OES43505.1"/>
    <property type="molecule type" value="Genomic_DNA"/>
</dbReference>
<protein>
    <submittedName>
        <fullName evidence="1">Uncharacterized protein</fullName>
    </submittedName>
</protein>
<evidence type="ECO:0000313" key="2">
    <source>
        <dbReference type="Proteomes" id="UP000095658"/>
    </source>
</evidence>